<accession>A0A9W6XML4</accession>
<keyword evidence="3" id="KW-1185">Reference proteome</keyword>
<evidence type="ECO:0000313" key="2">
    <source>
        <dbReference type="EMBL" id="GMF41408.1"/>
    </source>
</evidence>
<dbReference type="OrthoDB" id="126239at2759"/>
<sequence length="188" mass="19820">MESALLPHRDSSDEETISIVAYGAAPTQPEAPQPRSPSNIQTSYHPPDWASGDGAVADDSARRVAVNSRTDTSSSADSGSGSAPLLPGGNSFRRNSGAKPEMTASMKSPELATTPPASTTMRPLTLYGKDILHIIPFGPIAQEVNPVTWSDTLGAVDTEDDFSIRDPHFDLTNGKITKLFSLSNPNGA</sequence>
<dbReference type="AlphaFoldDB" id="A0A9W6XML4"/>
<name>A0A9W6XML4_9STRA</name>
<feature type="region of interest" description="Disordered" evidence="1">
    <location>
        <begin position="1"/>
        <end position="120"/>
    </location>
</feature>
<comment type="caution">
    <text evidence="2">The sequence shown here is derived from an EMBL/GenBank/DDBJ whole genome shotgun (WGS) entry which is preliminary data.</text>
</comment>
<evidence type="ECO:0000313" key="3">
    <source>
        <dbReference type="Proteomes" id="UP001165121"/>
    </source>
</evidence>
<evidence type="ECO:0000256" key="1">
    <source>
        <dbReference type="SAM" id="MobiDB-lite"/>
    </source>
</evidence>
<dbReference type="EMBL" id="BSXT01001334">
    <property type="protein sequence ID" value="GMF41408.1"/>
    <property type="molecule type" value="Genomic_DNA"/>
</dbReference>
<feature type="compositionally biased region" description="Low complexity" evidence="1">
    <location>
        <begin position="50"/>
        <end position="91"/>
    </location>
</feature>
<dbReference type="Proteomes" id="UP001165121">
    <property type="component" value="Unassembled WGS sequence"/>
</dbReference>
<proteinExistence type="predicted"/>
<reference evidence="2" key="1">
    <citation type="submission" date="2023-04" db="EMBL/GenBank/DDBJ databases">
        <title>Phytophthora fragariaefolia NBRC 109709.</title>
        <authorList>
            <person name="Ichikawa N."/>
            <person name="Sato H."/>
            <person name="Tonouchi N."/>
        </authorList>
    </citation>
    <scope>NUCLEOTIDE SEQUENCE</scope>
    <source>
        <strain evidence="2">NBRC 109709</strain>
    </source>
</reference>
<protein>
    <submittedName>
        <fullName evidence="2">Unnamed protein product</fullName>
    </submittedName>
</protein>
<gene>
    <name evidence="2" type="ORF">Pfra01_001309600</name>
</gene>
<organism evidence="2 3">
    <name type="scientific">Phytophthora fragariaefolia</name>
    <dbReference type="NCBI Taxonomy" id="1490495"/>
    <lineage>
        <taxon>Eukaryota</taxon>
        <taxon>Sar</taxon>
        <taxon>Stramenopiles</taxon>
        <taxon>Oomycota</taxon>
        <taxon>Peronosporomycetes</taxon>
        <taxon>Peronosporales</taxon>
        <taxon>Peronosporaceae</taxon>
        <taxon>Phytophthora</taxon>
    </lineage>
</organism>